<evidence type="ECO:0000313" key="4">
    <source>
        <dbReference type="EMBL" id="ATW55102.1"/>
    </source>
</evidence>
<evidence type="ECO:0000313" key="5">
    <source>
        <dbReference type="Proteomes" id="UP000230639"/>
    </source>
</evidence>
<feature type="transmembrane region" description="Helical" evidence="3">
    <location>
        <begin position="114"/>
        <end position="135"/>
    </location>
</feature>
<dbReference type="RefSeq" id="WP_063390364.1">
    <property type="nucleotide sequence ID" value="NZ_CP011288.1"/>
</dbReference>
<dbReference type="EMBL" id="CP023345">
    <property type="protein sequence ID" value="ATW55102.1"/>
    <property type="molecule type" value="Genomic_DNA"/>
</dbReference>
<evidence type="ECO:0000256" key="3">
    <source>
        <dbReference type="SAM" id="Phobius"/>
    </source>
</evidence>
<accession>A0A2I5HHZ8</accession>
<organism evidence="4 5">
    <name type="scientific">Salmonella diarizonae</name>
    <dbReference type="NCBI Taxonomy" id="59204"/>
    <lineage>
        <taxon>Bacteria</taxon>
        <taxon>Pseudomonadati</taxon>
        <taxon>Pseudomonadota</taxon>
        <taxon>Gammaproteobacteria</taxon>
        <taxon>Enterobacterales</taxon>
        <taxon>Enterobacteriaceae</taxon>
        <taxon>Salmonella</taxon>
    </lineage>
</organism>
<keyword evidence="3" id="KW-0812">Transmembrane</keyword>
<dbReference type="PANTHER" id="PTHR30413:SF10">
    <property type="entry name" value="CAPSULE POLYSACCHARIDE EXPORT INNER-MEMBRANE PROTEIN CTRC"/>
    <property type="match status" value="1"/>
</dbReference>
<dbReference type="STRING" id="59204.UQ49_10110"/>
<keyword evidence="2" id="KW-0813">Transport</keyword>
<comment type="similarity">
    <text evidence="1">Belongs to the ABC-2 integral membrane protein family.</text>
</comment>
<sequence length="266" mass="30973">MFKLALLDIYGGLKKIQFWNYMAWQEIIIRYRRSVLGPFWITASTAIYVVSISIVFSTLFSQDIKHYLLYLSLGFLIWSYINQTVIESADSFIACASFIKQIRIERSVFIYQSIIRNVYFFLHNALILVVCLIFSDSTCTFYAISKALFGFSILTINLFFLSLTLACLCTRFMDLRQIVMSVLQIGFLVTPIMWIPTESMHSKAFLLEWNPLFHFIDFIRSPLLPVDFPTAFMHPSIVYITVFSIINICTGFLIFAKSRKNISYWV</sequence>
<protein>
    <submittedName>
        <fullName evidence="4">Uncharacterized protein</fullName>
    </submittedName>
</protein>
<name>A0A2I5HHZ8_SALDZ</name>
<dbReference type="AlphaFoldDB" id="A0A2I5HHZ8"/>
<feature type="transmembrane region" description="Helical" evidence="3">
    <location>
        <begin position="147"/>
        <end position="166"/>
    </location>
</feature>
<keyword evidence="3" id="KW-1133">Transmembrane helix</keyword>
<evidence type="ECO:0000256" key="2">
    <source>
        <dbReference type="ARBA" id="ARBA00022448"/>
    </source>
</evidence>
<dbReference type="PANTHER" id="PTHR30413">
    <property type="entry name" value="INNER MEMBRANE TRANSPORT PERMEASE"/>
    <property type="match status" value="1"/>
</dbReference>
<evidence type="ECO:0000256" key="1">
    <source>
        <dbReference type="ARBA" id="ARBA00007783"/>
    </source>
</evidence>
<feature type="transmembrane region" description="Helical" evidence="3">
    <location>
        <begin position="237"/>
        <end position="256"/>
    </location>
</feature>
<keyword evidence="3" id="KW-0472">Membrane</keyword>
<feature type="transmembrane region" description="Helical" evidence="3">
    <location>
        <begin position="67"/>
        <end position="93"/>
    </location>
</feature>
<dbReference type="GO" id="GO:0015920">
    <property type="term" value="P:lipopolysaccharide transport"/>
    <property type="evidence" value="ECO:0007669"/>
    <property type="project" value="TreeGrafter"/>
</dbReference>
<dbReference type="Proteomes" id="UP000230639">
    <property type="component" value="Chromosome"/>
</dbReference>
<feature type="transmembrane region" description="Helical" evidence="3">
    <location>
        <begin position="178"/>
        <end position="197"/>
    </location>
</feature>
<gene>
    <name evidence="4" type="ORF">CNQ75_11550</name>
</gene>
<feature type="transmembrane region" description="Helical" evidence="3">
    <location>
        <begin position="39"/>
        <end position="61"/>
    </location>
</feature>
<reference evidence="4 5" key="1">
    <citation type="submission" date="2017-09" db="EMBL/GenBank/DDBJ databases">
        <title>Complete genome of Salmonella enterica subsp. diarizonae isolated from stool of a patient with bacterial enteropathy.</title>
        <authorList>
            <person name="Zhou J."/>
            <person name="Chen Q."/>
            <person name="Guo L."/>
            <person name="Fan J."/>
        </authorList>
    </citation>
    <scope>NUCLEOTIDE SEQUENCE [LARGE SCALE GENOMIC DNA]</scope>
    <source>
        <strain evidence="4 5">HZS154</strain>
    </source>
</reference>
<proteinExistence type="inferred from homology"/>